<feature type="compositionally biased region" description="Low complexity" evidence="1">
    <location>
        <begin position="91"/>
        <end position="122"/>
    </location>
</feature>
<evidence type="ECO:0000313" key="3">
    <source>
        <dbReference type="Proteomes" id="UP000625682"/>
    </source>
</evidence>
<proteinExistence type="predicted"/>
<evidence type="ECO:0000313" key="2">
    <source>
        <dbReference type="EMBL" id="GGJ42817.1"/>
    </source>
</evidence>
<dbReference type="RefSeq" id="WP_229695348.1">
    <property type="nucleotide sequence ID" value="NZ_BAABER010000032.1"/>
</dbReference>
<reference evidence="2" key="1">
    <citation type="journal article" date="2014" name="Int. J. Syst. Evol. Microbiol.">
        <title>Complete genome sequence of Corynebacterium casei LMG S-19264T (=DSM 44701T), isolated from a smear-ripened cheese.</title>
        <authorList>
            <consortium name="US DOE Joint Genome Institute (JGI-PGF)"/>
            <person name="Walter F."/>
            <person name="Albersmeier A."/>
            <person name="Kalinowski J."/>
            <person name="Ruckert C."/>
        </authorList>
    </citation>
    <scope>NUCLEOTIDE SEQUENCE</scope>
    <source>
        <strain evidence="2">CGMCC 4.7272</strain>
    </source>
</reference>
<feature type="region of interest" description="Disordered" evidence="1">
    <location>
        <begin position="90"/>
        <end position="131"/>
    </location>
</feature>
<accession>A0A917NZ69</accession>
<protein>
    <submittedName>
        <fullName evidence="2">Uncharacterized protein</fullName>
    </submittedName>
</protein>
<sequence>MWPPTRPAGPPRSPSTAEGLRANWASAGNLNDFQANLLTKTGNQYLPLGEWFLYRYYGSQTGNIVNVIPGSGTDALATKDNTARNAKILLGSNATPATSPSASAGSTPPRSSRTAGSVRSSSAYRTTGAVP</sequence>
<evidence type="ECO:0000256" key="1">
    <source>
        <dbReference type="SAM" id="MobiDB-lite"/>
    </source>
</evidence>
<dbReference type="EMBL" id="BMMU01000014">
    <property type="protein sequence ID" value="GGJ42817.1"/>
    <property type="molecule type" value="Genomic_DNA"/>
</dbReference>
<organism evidence="2 3">
    <name type="scientific">Streptomyces lacrimifluminis</name>
    <dbReference type="NCBI Taxonomy" id="1500077"/>
    <lineage>
        <taxon>Bacteria</taxon>
        <taxon>Bacillati</taxon>
        <taxon>Actinomycetota</taxon>
        <taxon>Actinomycetes</taxon>
        <taxon>Kitasatosporales</taxon>
        <taxon>Streptomycetaceae</taxon>
        <taxon>Streptomyces</taxon>
    </lineage>
</organism>
<name>A0A917NZ69_9ACTN</name>
<comment type="caution">
    <text evidence="2">The sequence shown here is derived from an EMBL/GenBank/DDBJ whole genome shotgun (WGS) entry which is preliminary data.</text>
</comment>
<keyword evidence="3" id="KW-1185">Reference proteome</keyword>
<gene>
    <name evidence="2" type="ORF">GCM10012282_44650</name>
</gene>
<dbReference type="Proteomes" id="UP000625682">
    <property type="component" value="Unassembled WGS sequence"/>
</dbReference>
<reference evidence="2" key="2">
    <citation type="submission" date="2020-09" db="EMBL/GenBank/DDBJ databases">
        <authorList>
            <person name="Sun Q."/>
            <person name="Zhou Y."/>
        </authorList>
    </citation>
    <scope>NUCLEOTIDE SEQUENCE</scope>
    <source>
        <strain evidence="2">CGMCC 4.7272</strain>
    </source>
</reference>
<dbReference type="AlphaFoldDB" id="A0A917NZ69"/>